<sequence length="62" mass="7540">MLCTEKRKNNKLLYFRWYIVKLVRRMFAKGLEKRGNSRKNRGRFQGIAKDCMTKNAKRLFIN</sequence>
<name>A0A1Y3U9J9_9FIRM</name>
<organism evidence="1 2">
    <name type="scientific">Anaerotignum lactatifermentans</name>
    <dbReference type="NCBI Taxonomy" id="160404"/>
    <lineage>
        <taxon>Bacteria</taxon>
        <taxon>Bacillati</taxon>
        <taxon>Bacillota</taxon>
        <taxon>Clostridia</taxon>
        <taxon>Lachnospirales</taxon>
        <taxon>Anaerotignaceae</taxon>
        <taxon>Anaerotignum</taxon>
    </lineage>
</organism>
<comment type="caution">
    <text evidence="1">The sequence shown here is derived from an EMBL/GenBank/DDBJ whole genome shotgun (WGS) entry which is preliminary data.</text>
</comment>
<reference evidence="2" key="1">
    <citation type="submission" date="2017-04" db="EMBL/GenBank/DDBJ databases">
        <title>Function of individual gut microbiota members based on whole genome sequencing of pure cultures obtained from chicken caecum.</title>
        <authorList>
            <person name="Medvecky M."/>
            <person name="Cejkova D."/>
            <person name="Polansky O."/>
            <person name="Karasova D."/>
            <person name="Kubasova T."/>
            <person name="Cizek A."/>
            <person name="Rychlik I."/>
        </authorList>
    </citation>
    <scope>NUCLEOTIDE SEQUENCE [LARGE SCALE GENOMIC DNA]</scope>
    <source>
        <strain evidence="2">An75</strain>
    </source>
</reference>
<dbReference type="EMBL" id="NFHM01000001">
    <property type="protein sequence ID" value="OUN45491.1"/>
    <property type="molecule type" value="Genomic_DNA"/>
</dbReference>
<evidence type="ECO:0000313" key="1">
    <source>
        <dbReference type="EMBL" id="OUN45491.1"/>
    </source>
</evidence>
<accession>A0A1Y3U9J9</accession>
<evidence type="ECO:0000313" key="2">
    <source>
        <dbReference type="Proteomes" id="UP000195455"/>
    </source>
</evidence>
<proteinExistence type="predicted"/>
<dbReference type="AlphaFoldDB" id="A0A1Y3U9J9"/>
<gene>
    <name evidence="1" type="ORF">B5G26_00210</name>
</gene>
<dbReference type="Proteomes" id="UP000195455">
    <property type="component" value="Unassembled WGS sequence"/>
</dbReference>
<protein>
    <submittedName>
        <fullName evidence="1">Uncharacterized protein</fullName>
    </submittedName>
</protein>